<proteinExistence type="predicted"/>
<evidence type="ECO:0000256" key="1">
    <source>
        <dbReference type="SAM" id="SignalP"/>
    </source>
</evidence>
<comment type="caution">
    <text evidence="2">The sequence shown here is derived from an EMBL/GenBank/DDBJ whole genome shotgun (WGS) entry which is preliminary data.</text>
</comment>
<evidence type="ECO:0000313" key="2">
    <source>
        <dbReference type="EMBL" id="NCI50678.1"/>
    </source>
</evidence>
<dbReference type="RefSeq" id="WP_161818994.1">
    <property type="nucleotide sequence ID" value="NZ_JAACJS010000015.1"/>
</dbReference>
<dbReference type="Proteomes" id="UP000753802">
    <property type="component" value="Unassembled WGS sequence"/>
</dbReference>
<keyword evidence="1" id="KW-0732">Signal</keyword>
<organism evidence="2 3">
    <name type="scientific">Sediminibacterium roseum</name>
    <dbReference type="NCBI Taxonomy" id="1978412"/>
    <lineage>
        <taxon>Bacteria</taxon>
        <taxon>Pseudomonadati</taxon>
        <taxon>Bacteroidota</taxon>
        <taxon>Chitinophagia</taxon>
        <taxon>Chitinophagales</taxon>
        <taxon>Chitinophagaceae</taxon>
        <taxon>Sediminibacterium</taxon>
    </lineage>
</organism>
<dbReference type="EMBL" id="JAACJS010000015">
    <property type="protein sequence ID" value="NCI50678.1"/>
    <property type="molecule type" value="Genomic_DNA"/>
</dbReference>
<protein>
    <submittedName>
        <fullName evidence="2">Uncharacterized protein</fullName>
    </submittedName>
</protein>
<evidence type="ECO:0000313" key="3">
    <source>
        <dbReference type="Proteomes" id="UP000753802"/>
    </source>
</evidence>
<name>A0ABW9ZZT5_9BACT</name>
<feature type="chain" id="PRO_5046442539" evidence="1">
    <location>
        <begin position="20"/>
        <end position="138"/>
    </location>
</feature>
<sequence>MKKSLMAIASLFIITCLFSQDVKYGKITPADFNVTSPVIDSGSDAVVISDIGTSEFEGNTNGWFSVIFKRHARVKILNKNGFNAATVFIRLYSNGKDAEKLQDLRATTYNLENGAVVPVKMENKSVFESRLSKTWIEK</sequence>
<accession>A0ABW9ZZT5</accession>
<keyword evidence="3" id="KW-1185">Reference proteome</keyword>
<feature type="signal peptide" evidence="1">
    <location>
        <begin position="1"/>
        <end position="19"/>
    </location>
</feature>
<reference evidence="2 3" key="1">
    <citation type="submission" date="2020-01" db="EMBL/GenBank/DDBJ databases">
        <title>Genome analysis.</title>
        <authorList>
            <person name="Wu S."/>
            <person name="Wang G."/>
        </authorList>
    </citation>
    <scope>NUCLEOTIDE SEQUENCE [LARGE SCALE GENOMIC DNA]</scope>
    <source>
        <strain evidence="2 3">SYL130</strain>
    </source>
</reference>
<gene>
    <name evidence="2" type="ORF">GWC95_12140</name>
</gene>